<organism evidence="1 2">
    <name type="scientific">Pendulispora brunnea</name>
    <dbReference type="NCBI Taxonomy" id="2905690"/>
    <lineage>
        <taxon>Bacteria</taxon>
        <taxon>Pseudomonadati</taxon>
        <taxon>Myxococcota</taxon>
        <taxon>Myxococcia</taxon>
        <taxon>Myxococcales</taxon>
        <taxon>Sorangiineae</taxon>
        <taxon>Pendulisporaceae</taxon>
        <taxon>Pendulispora</taxon>
    </lineage>
</organism>
<sequence>MKSHKHLKLDQTKLSRAKTLSGAKTEQATIEAALDLLIADREFIAVIDSVGGKGKTIEDVFARPSRHERVDRLAPKKSKK</sequence>
<dbReference type="RefSeq" id="WP_394850995.1">
    <property type="nucleotide sequence ID" value="NZ_CP089982.1"/>
</dbReference>
<reference evidence="1 2" key="1">
    <citation type="submission" date="2021-12" db="EMBL/GenBank/DDBJ databases">
        <title>Discovery of the Pendulisporaceae a myxobacterial family with distinct sporulation behavior and unique specialized metabolism.</title>
        <authorList>
            <person name="Garcia R."/>
            <person name="Popoff A."/>
            <person name="Bader C.D."/>
            <person name="Loehr J."/>
            <person name="Walesch S."/>
            <person name="Walt C."/>
            <person name="Boldt J."/>
            <person name="Bunk B."/>
            <person name="Haeckl F.J.F.P.J."/>
            <person name="Gunesch A.P."/>
            <person name="Birkelbach J."/>
            <person name="Nuebel U."/>
            <person name="Pietschmann T."/>
            <person name="Bach T."/>
            <person name="Mueller R."/>
        </authorList>
    </citation>
    <scope>NUCLEOTIDE SEQUENCE [LARGE SCALE GENOMIC DNA]</scope>
    <source>
        <strain evidence="1 2">MSr12523</strain>
    </source>
</reference>
<gene>
    <name evidence="1" type="ORF">LZC95_02570</name>
</gene>
<evidence type="ECO:0000313" key="2">
    <source>
        <dbReference type="Proteomes" id="UP001379533"/>
    </source>
</evidence>
<evidence type="ECO:0000313" key="1">
    <source>
        <dbReference type="EMBL" id="WXB00367.1"/>
    </source>
</evidence>
<name>A0ABZ2KNV9_9BACT</name>
<dbReference type="EMBL" id="CP089982">
    <property type="protein sequence ID" value="WXB00367.1"/>
    <property type="molecule type" value="Genomic_DNA"/>
</dbReference>
<accession>A0ABZ2KNV9</accession>
<protein>
    <submittedName>
        <fullName evidence="1">Uncharacterized protein</fullName>
    </submittedName>
</protein>
<proteinExistence type="predicted"/>
<dbReference type="Proteomes" id="UP001379533">
    <property type="component" value="Chromosome"/>
</dbReference>
<keyword evidence="2" id="KW-1185">Reference proteome</keyword>